<dbReference type="RefSeq" id="WP_116689066.1">
    <property type="nucleotide sequence ID" value="NZ_CAWNYD010000015.1"/>
</dbReference>
<sequence length="265" mass="30090">MFQRYKESWFFYRGHWQSMVRLVLLINFPLILAVGWFAPTEQQVIDRFTMLNQVAVSVQQDSQQSAIEQQSTDKLLSQYQNSEPLFTPGLGVLQTICWALSLAVLTLFMQQRIAGQPVNESALFRQGLKLLGMVGVATLLINMLVVMGLQLFILPGVWLMMKTTFVPFLIVEDRLSPLKAFRQSLIMTRGIASQMFLGMVLTGIIGLLVFTFTAGLLGFIAFPARLMVATTLMLLAMSFNTVFFYRYFCLIKESMPKQPGSHQQY</sequence>
<keyword evidence="1" id="KW-0472">Membrane</keyword>
<feature type="transmembrane region" description="Helical" evidence="1">
    <location>
        <begin position="130"/>
        <end position="151"/>
    </location>
</feature>
<dbReference type="AlphaFoldDB" id="A0A2V1GRX1"/>
<accession>A0A2V1GRX1</accession>
<gene>
    <name evidence="2" type="ORF">DC094_20920</name>
</gene>
<organism evidence="2 3">
    <name type="scientific">Pelagibaculum spongiae</name>
    <dbReference type="NCBI Taxonomy" id="2080658"/>
    <lineage>
        <taxon>Bacteria</taxon>
        <taxon>Pseudomonadati</taxon>
        <taxon>Pseudomonadota</taxon>
        <taxon>Gammaproteobacteria</taxon>
        <taxon>Oceanospirillales</taxon>
        <taxon>Pelagibaculum</taxon>
    </lineage>
</organism>
<evidence type="ECO:0000313" key="2">
    <source>
        <dbReference type="EMBL" id="PVZ63547.1"/>
    </source>
</evidence>
<comment type="caution">
    <text evidence="2">The sequence shown here is derived from an EMBL/GenBank/DDBJ whole genome shotgun (WGS) entry which is preliminary data.</text>
</comment>
<evidence type="ECO:0000313" key="3">
    <source>
        <dbReference type="Proteomes" id="UP000244906"/>
    </source>
</evidence>
<dbReference type="EMBL" id="QDDL01000015">
    <property type="protein sequence ID" value="PVZ63547.1"/>
    <property type="molecule type" value="Genomic_DNA"/>
</dbReference>
<proteinExistence type="predicted"/>
<feature type="transmembrane region" description="Helical" evidence="1">
    <location>
        <begin position="20"/>
        <end position="38"/>
    </location>
</feature>
<keyword evidence="1" id="KW-0812">Transmembrane</keyword>
<feature type="transmembrane region" description="Helical" evidence="1">
    <location>
        <begin position="196"/>
        <end position="220"/>
    </location>
</feature>
<dbReference type="OrthoDB" id="6196264at2"/>
<keyword evidence="1" id="KW-1133">Transmembrane helix</keyword>
<keyword evidence="3" id="KW-1185">Reference proteome</keyword>
<feature type="transmembrane region" description="Helical" evidence="1">
    <location>
        <begin position="226"/>
        <end position="248"/>
    </location>
</feature>
<name>A0A2V1GRX1_9GAMM</name>
<reference evidence="2 3" key="1">
    <citation type="submission" date="2018-04" db="EMBL/GenBank/DDBJ databases">
        <title>Thalassorhabdus spongiae gen. nov., sp. nov., isolated from a marine sponge in South-West Iceland.</title>
        <authorList>
            <person name="Knobloch S."/>
            <person name="Daussin A."/>
            <person name="Johannsson R."/>
            <person name="Marteinsson V.T."/>
        </authorList>
    </citation>
    <scope>NUCLEOTIDE SEQUENCE [LARGE SCALE GENOMIC DNA]</scope>
    <source>
        <strain evidence="2 3">Hp12</strain>
    </source>
</reference>
<feature type="transmembrane region" description="Helical" evidence="1">
    <location>
        <begin position="85"/>
        <end position="109"/>
    </location>
</feature>
<protein>
    <submittedName>
        <fullName evidence="2">Uncharacterized protein</fullName>
    </submittedName>
</protein>
<evidence type="ECO:0000256" key="1">
    <source>
        <dbReference type="SAM" id="Phobius"/>
    </source>
</evidence>
<dbReference type="Proteomes" id="UP000244906">
    <property type="component" value="Unassembled WGS sequence"/>
</dbReference>